<accession>A0A7Z2YDD3</accession>
<organism evidence="1 2">
    <name type="scientific">Vibrio astriarenae</name>
    <dbReference type="NCBI Taxonomy" id="1481923"/>
    <lineage>
        <taxon>Bacteria</taxon>
        <taxon>Pseudomonadati</taxon>
        <taxon>Pseudomonadota</taxon>
        <taxon>Gammaproteobacteria</taxon>
        <taxon>Vibrionales</taxon>
        <taxon>Vibrionaceae</taxon>
        <taxon>Vibrio</taxon>
    </lineage>
</organism>
<sequence length="88" mass="10388">MSSLFHKVKQFVQENLDFQGRVWVVNVFEGPNKGESFIVNEDSFERPYQWMKNKGYSDEMIAKIDSMARSQVSIFNLGEVKHRLMRVK</sequence>
<dbReference type="RefSeq" id="WP_164648101.1">
    <property type="nucleotide sequence ID" value="NZ_CP047475.1"/>
</dbReference>
<dbReference type="KEGG" id="vas:GT360_06565"/>
<dbReference type="EMBL" id="CP047475">
    <property type="protein sequence ID" value="QIA63197.1"/>
    <property type="molecule type" value="Genomic_DNA"/>
</dbReference>
<gene>
    <name evidence="1" type="ORF">GT360_06565</name>
</gene>
<keyword evidence="2" id="KW-1185">Reference proteome</keyword>
<dbReference type="AlphaFoldDB" id="A0A7Z2YDD3"/>
<dbReference type="Proteomes" id="UP000464262">
    <property type="component" value="Chromosome 1"/>
</dbReference>
<evidence type="ECO:0000313" key="1">
    <source>
        <dbReference type="EMBL" id="QIA63197.1"/>
    </source>
</evidence>
<protein>
    <submittedName>
        <fullName evidence="1">Uncharacterized protein</fullName>
    </submittedName>
</protein>
<reference evidence="1 2" key="1">
    <citation type="submission" date="2020-01" db="EMBL/GenBank/DDBJ databases">
        <title>Whole genome and functional gene identification of agarase of Vibrio HN897.</title>
        <authorList>
            <person name="Liu Y."/>
            <person name="Zhao Z."/>
        </authorList>
    </citation>
    <scope>NUCLEOTIDE SEQUENCE [LARGE SCALE GENOMIC DNA]</scope>
    <source>
        <strain evidence="1 2">HN897</strain>
    </source>
</reference>
<proteinExistence type="predicted"/>
<evidence type="ECO:0000313" key="2">
    <source>
        <dbReference type="Proteomes" id="UP000464262"/>
    </source>
</evidence>
<name>A0A7Z2YDD3_9VIBR</name>